<gene>
    <name evidence="3" type="ORF">C666_16605</name>
</gene>
<dbReference type="OrthoDB" id="9775594at2"/>
<dbReference type="PROSITE" id="PS51257">
    <property type="entry name" value="PROKAR_LIPOPROTEIN"/>
    <property type="match status" value="1"/>
</dbReference>
<feature type="chain" id="PRO_5004128805" evidence="1">
    <location>
        <begin position="29"/>
        <end position="357"/>
    </location>
</feature>
<dbReference type="SUPFAM" id="SSF53807">
    <property type="entry name" value="Helical backbone' metal receptor"/>
    <property type="match status" value="1"/>
</dbReference>
<name>N6YXX8_THAL4</name>
<dbReference type="Gene3D" id="1.20.58.2180">
    <property type="match status" value="1"/>
</dbReference>
<dbReference type="eggNOG" id="COG0614">
    <property type="taxonomic scope" value="Bacteria"/>
</dbReference>
<feature type="signal peptide" evidence="1">
    <location>
        <begin position="1"/>
        <end position="28"/>
    </location>
</feature>
<proteinExistence type="predicted"/>
<reference evidence="3 4" key="1">
    <citation type="submission" date="2012-09" db="EMBL/GenBank/DDBJ databases">
        <title>Draft Genome Sequences of 6 Strains from Genus Thauera.</title>
        <authorList>
            <person name="Liu B."/>
            <person name="Shapleigh J.P."/>
            <person name="Frostegard A.H."/>
        </authorList>
    </citation>
    <scope>NUCLEOTIDE SEQUENCE [LARGE SCALE GENOMIC DNA]</scope>
    <source>
        <strain evidence="4">47Lol / DSM 12138</strain>
    </source>
</reference>
<dbReference type="AlphaFoldDB" id="N6YXX8"/>
<evidence type="ECO:0000259" key="2">
    <source>
        <dbReference type="PROSITE" id="PS50983"/>
    </source>
</evidence>
<dbReference type="STRING" id="1123367.GCA_000621305_00690"/>
<dbReference type="Proteomes" id="UP000013232">
    <property type="component" value="Unassembled WGS sequence"/>
</dbReference>
<dbReference type="InterPro" id="IPR002491">
    <property type="entry name" value="ABC_transptr_periplasmic_BD"/>
</dbReference>
<evidence type="ECO:0000313" key="4">
    <source>
        <dbReference type="Proteomes" id="UP000013232"/>
    </source>
</evidence>
<dbReference type="PANTHER" id="PTHR30535">
    <property type="entry name" value="VITAMIN B12-BINDING PROTEIN"/>
    <property type="match status" value="1"/>
</dbReference>
<organism evidence="3 4">
    <name type="scientific">Thauera linaloolentis (strain DSM 12138 / JCM 21573 / CCUG 41526 / CIP 105981 / IAM 15112 / NBRC 102519 / 47Lol)</name>
    <dbReference type="NCBI Taxonomy" id="1123367"/>
    <lineage>
        <taxon>Bacteria</taxon>
        <taxon>Pseudomonadati</taxon>
        <taxon>Pseudomonadota</taxon>
        <taxon>Betaproteobacteria</taxon>
        <taxon>Rhodocyclales</taxon>
        <taxon>Zoogloeaceae</taxon>
        <taxon>Thauera</taxon>
    </lineage>
</organism>
<accession>N6YXX8</accession>
<dbReference type="InterPro" id="IPR050902">
    <property type="entry name" value="ABC_Transporter_SBP"/>
</dbReference>
<comment type="caution">
    <text evidence="3">The sequence shown here is derived from an EMBL/GenBank/DDBJ whole genome shotgun (WGS) entry which is preliminary data.</text>
</comment>
<dbReference type="PROSITE" id="PS50983">
    <property type="entry name" value="FE_B12_PBP"/>
    <property type="match status" value="1"/>
</dbReference>
<evidence type="ECO:0000313" key="3">
    <source>
        <dbReference type="EMBL" id="ENO84789.1"/>
    </source>
</evidence>
<evidence type="ECO:0000256" key="1">
    <source>
        <dbReference type="SAM" id="SignalP"/>
    </source>
</evidence>
<keyword evidence="1" id="KW-0732">Signal</keyword>
<dbReference type="EMBL" id="AMXE01000093">
    <property type="protein sequence ID" value="ENO84789.1"/>
    <property type="molecule type" value="Genomic_DNA"/>
</dbReference>
<keyword evidence="4" id="KW-1185">Reference proteome</keyword>
<feature type="domain" description="Fe/B12 periplasmic-binding" evidence="2">
    <location>
        <begin position="62"/>
        <end position="321"/>
    </location>
</feature>
<dbReference type="PANTHER" id="PTHR30535:SF34">
    <property type="entry name" value="MOLYBDATE-BINDING PROTEIN MOLA"/>
    <property type="match status" value="1"/>
</dbReference>
<dbReference type="Pfam" id="PF01497">
    <property type="entry name" value="Peripla_BP_2"/>
    <property type="match status" value="1"/>
</dbReference>
<protein>
    <submittedName>
        <fullName evidence="3">Periplasmic binding protein</fullName>
    </submittedName>
</protein>
<dbReference type="Gene3D" id="3.40.50.1980">
    <property type="entry name" value="Nitrogenase molybdenum iron protein domain"/>
    <property type="match status" value="2"/>
</dbReference>
<sequence length="357" mass="38701">MTIGRKAALCSLALAACLWGAGPGAASAGEPAGCSADTGQTRSIVDMAGRTVVLPPTIERIATVGSVPVINGYLFALGLGDRIVNGLPPRFTQTARWRLQGEIAPGLAERPVLQGQAGGGVNLETLLGLAPDLVITMDTPSARALETARMPVMVIEWRHAQDIETSMRLLGCALDRVPQSEDYLRYFDATLQRVRKTLADVAPADRPKVLYFNPGTMATPLVIANWWIEAAGGRSVTAPLAGEGSAHYTHEQLLLWDPDVLIVNSPEQVAAVYRDERFARLAAVRHGRVHATPIGAHSWGQRTIEQPLTVLWAAGLLHPERFGRIGLEDEIRSFYQRFFQYGISDQDIRWILDGNGG</sequence>
<dbReference type="RefSeq" id="WP_004343901.1">
    <property type="nucleotide sequence ID" value="NZ_AMXE01000093.1"/>
</dbReference>